<dbReference type="Pfam" id="PF00023">
    <property type="entry name" value="Ank"/>
    <property type="match status" value="1"/>
</dbReference>
<dbReference type="GO" id="GO:0005524">
    <property type="term" value="F:ATP binding"/>
    <property type="evidence" value="ECO:0007669"/>
    <property type="project" value="InterPro"/>
</dbReference>
<dbReference type="GO" id="GO:0004674">
    <property type="term" value="F:protein serine/threonine kinase activity"/>
    <property type="evidence" value="ECO:0007669"/>
    <property type="project" value="UniProtKB-KW"/>
</dbReference>
<evidence type="ECO:0000313" key="3">
    <source>
        <dbReference type="EMBL" id="ESU43258.1"/>
    </source>
</evidence>
<dbReference type="EMBL" id="AHHH01000054">
    <property type="protein sequence ID" value="ESU43258.1"/>
    <property type="molecule type" value="Genomic_DNA"/>
</dbReference>
<gene>
    <name evidence="3" type="ORF">GSB_151868</name>
</gene>
<keyword evidence="3" id="KW-0723">Serine/threonine-protein kinase</keyword>
<dbReference type="InterPro" id="IPR011009">
    <property type="entry name" value="Kinase-like_dom_sf"/>
</dbReference>
<dbReference type="PROSITE" id="PS50011">
    <property type="entry name" value="PROTEIN_KINASE_DOM"/>
    <property type="match status" value="1"/>
</dbReference>
<dbReference type="Proteomes" id="UP000018040">
    <property type="component" value="Unassembled WGS sequence"/>
</dbReference>
<proteinExistence type="predicted"/>
<evidence type="ECO:0000313" key="4">
    <source>
        <dbReference type="Proteomes" id="UP000018040"/>
    </source>
</evidence>
<keyword evidence="3" id="KW-0418">Kinase</keyword>
<dbReference type="VEuPathDB" id="GiardiaDB:GL50581_81"/>
<dbReference type="Gene3D" id="1.25.40.20">
    <property type="entry name" value="Ankyrin repeat-containing domain"/>
    <property type="match status" value="2"/>
</dbReference>
<dbReference type="SMART" id="SM00248">
    <property type="entry name" value="ANK"/>
    <property type="match status" value="7"/>
</dbReference>
<dbReference type="InterPro" id="IPR036770">
    <property type="entry name" value="Ankyrin_rpt-contain_sf"/>
</dbReference>
<dbReference type="VEuPathDB" id="GiardiaDB:GL50803_00101866"/>
<dbReference type="Gene3D" id="1.10.510.10">
    <property type="entry name" value="Transferase(Phosphotransferase) domain 1"/>
    <property type="match status" value="1"/>
</dbReference>
<sequence>MRNFNHFGSPFVLAADKMSADEFSRDFEIVEDIINRPSERLLKVRSRTSGICYACRRIDTSRLTTEQLQMLEAEIHLFQQLDGKVATRYLRVLRNDEPGIIHLIMEYCDDGTLEDLFIRMKEKRTPCTEERARAISSQIAHALSIVRSAAWGLDGATIMGALTPKSVFLLSTGKIRFKGLCSWHTAGQISISSRADYMVSYTAPEVFTSNIYNEQSEVWTLGCILYEALTAKRCFSAETGTILRHNIVNCKYDPLPNSISEGMRVLVSAMLTPDYRLRPTLLDVRLSLKILSDAEKMHHWDTDIIVEVNGHPTPVANSIQKLIEAHDTDIISSLQATRSPVISSYIYTDLKTSKDSGNVYLAGRVVLTEPVTKTSTSNCTDVGSGLSTSVGAYARSNISKTPTSCRLTQRISIRSTTKDKTGSAVHTPSMSIANSSMRQRPKLRSVSSSFASQLGDLGRQQTIEDTRNSYNPDNMLDKSRTPVGNADTNSSNLTISNLNVERDCLRQKAELLEHKTMMRSTRSASVRLPSMSLTTKPANLQLLALRNATGGLPSTAKAEPASSITSKPSADAHGTTDLMIAAMQGSIPLIERYIGTQSGMRNHSGMTALMLAAEQGQEGAILPLLATEGCMHASLSDGHKGKTALMFAATNNHLGTVCRLLEAEAGQQDEDGNTALMLAAKHQFTDVVERLVQYEGRQINTRGETALMMAAAAGDTTSIGLLINIEAGMVTTYGWTALCFAAMNNHLLAVEALIQQEAGLQCFQNGCNGITALMIAAEAGYLDTAAMLVEREILLRNSNGEKAIDLAIKAGQTEMVTFLEKAERLLETGS</sequence>
<protein>
    <submittedName>
        <fullName evidence="3">Serine/threonine protein kinase</fullName>
    </submittedName>
</protein>
<feature type="domain" description="Protein kinase" evidence="2">
    <location>
        <begin position="27"/>
        <end position="301"/>
    </location>
</feature>
<feature type="region of interest" description="Disordered" evidence="1">
    <location>
        <begin position="465"/>
        <end position="492"/>
    </location>
</feature>
<feature type="region of interest" description="Disordered" evidence="1">
    <location>
        <begin position="551"/>
        <end position="571"/>
    </location>
</feature>
<dbReference type="VEuPathDB" id="GiardiaDB:DHA2_151768"/>
<dbReference type="OrthoDB" id="194358at2759"/>
<reference evidence="4" key="1">
    <citation type="submission" date="2012-02" db="EMBL/GenBank/DDBJ databases">
        <title>Genome sequencing of Giardia lamblia Genotypes A2 and B isolates (DH and GS) and comparative analysis with the genomes of Genotypes A1 and E (WB and Pig).</title>
        <authorList>
            <person name="Adam R."/>
            <person name="Dahlstrom E."/>
            <person name="Martens C."/>
            <person name="Bruno D."/>
            <person name="Barbian K."/>
            <person name="Porcella S.F."/>
            <person name="Nash T."/>
        </authorList>
    </citation>
    <scope>NUCLEOTIDE SEQUENCE</scope>
    <source>
        <strain evidence="4">GS</strain>
    </source>
</reference>
<dbReference type="SUPFAM" id="SSF56112">
    <property type="entry name" value="Protein kinase-like (PK-like)"/>
    <property type="match status" value="1"/>
</dbReference>
<evidence type="ECO:0000256" key="1">
    <source>
        <dbReference type="SAM" id="MobiDB-lite"/>
    </source>
</evidence>
<dbReference type="VEuPathDB" id="GiardiaDB:QR46_2261"/>
<dbReference type="PANTHER" id="PTHR24120:SF4">
    <property type="entry name" value="GH07239P"/>
    <property type="match status" value="1"/>
</dbReference>
<dbReference type="InterPro" id="IPR000719">
    <property type="entry name" value="Prot_kinase_dom"/>
</dbReference>
<dbReference type="Pfam" id="PF00069">
    <property type="entry name" value="Pkinase"/>
    <property type="match status" value="1"/>
</dbReference>
<dbReference type="InterPro" id="IPR002110">
    <property type="entry name" value="Ankyrin_rpt"/>
</dbReference>
<organism evidence="3 4">
    <name type="scientific">Giardia intestinalis</name>
    <name type="common">Giardia lamblia</name>
    <dbReference type="NCBI Taxonomy" id="5741"/>
    <lineage>
        <taxon>Eukaryota</taxon>
        <taxon>Metamonada</taxon>
        <taxon>Diplomonadida</taxon>
        <taxon>Hexamitidae</taxon>
        <taxon>Giardiinae</taxon>
        <taxon>Giardia</taxon>
    </lineage>
</organism>
<evidence type="ECO:0000259" key="2">
    <source>
        <dbReference type="PROSITE" id="PS50011"/>
    </source>
</evidence>
<dbReference type="SUPFAM" id="SSF48403">
    <property type="entry name" value="Ankyrin repeat"/>
    <property type="match status" value="1"/>
</dbReference>
<accession>V6TWD8</accession>
<keyword evidence="3" id="KW-0808">Transferase</keyword>
<dbReference type="Pfam" id="PF12796">
    <property type="entry name" value="Ank_2"/>
    <property type="match status" value="2"/>
</dbReference>
<dbReference type="PANTHER" id="PTHR24120">
    <property type="entry name" value="GH07239P"/>
    <property type="match status" value="1"/>
</dbReference>
<reference evidence="3 4" key="2">
    <citation type="journal article" date="2013" name="Genome Biol. Evol.">
        <title>Genome sequencing of Giardia lamblia genotypes A2 and B isolates (DH and GS) and comparative analysis with the genomes of genotypes A1 and E (WB and Pig).</title>
        <authorList>
            <person name="Adam R.D."/>
            <person name="Dahlstrom E.W."/>
            <person name="Martens C.A."/>
            <person name="Bruno D.P."/>
            <person name="Barbian K.D."/>
            <person name="Ricklefs S.M."/>
            <person name="Hernandez M.M."/>
            <person name="Narla N.P."/>
            <person name="Patel R.B."/>
            <person name="Porcella S.F."/>
            <person name="Nash T.E."/>
        </authorList>
    </citation>
    <scope>NUCLEOTIDE SEQUENCE [LARGE SCALE GENOMIC DNA]</scope>
    <source>
        <strain evidence="3 4">GS</strain>
    </source>
</reference>
<comment type="caution">
    <text evidence="3">The sequence shown here is derived from an EMBL/GenBank/DDBJ whole genome shotgun (WGS) entry which is preliminary data.</text>
</comment>
<name>V6TWD8_GIAIN</name>
<dbReference type="AlphaFoldDB" id="V6TWD8"/>
<dbReference type="Gene3D" id="3.30.200.20">
    <property type="entry name" value="Phosphorylase Kinase, domain 1"/>
    <property type="match status" value="1"/>
</dbReference>